<sequence>MANFDAFSPNSRLWIYQGQRPFTAEEQAEWNPKLQAFASSWLSHQRQLKAWGGILQDYFVVLMVDEEQADASGCSIDKSVAFIKEMSQATGQDLFERMFFLYRNEEGQIEGLPSTDFAAAFAEGKIKADSPVFNNLVQTKAELESKWEIPLEESWHKNFV</sequence>
<name>H6L3U8_SAPGL</name>
<dbReference type="RefSeq" id="WP_015691478.1">
    <property type="nucleotide sequence ID" value="NC_016940.1"/>
</dbReference>
<dbReference type="HOGENOM" id="CLU_105419_0_0_10"/>
<evidence type="ECO:0000313" key="1">
    <source>
        <dbReference type="EMBL" id="AFC23830.1"/>
    </source>
</evidence>
<evidence type="ECO:0000313" key="2">
    <source>
        <dbReference type="Proteomes" id="UP000007519"/>
    </source>
</evidence>
<gene>
    <name evidence="1" type="ordered locus">SGRA_1095</name>
</gene>
<dbReference type="EMBL" id="CP002831">
    <property type="protein sequence ID" value="AFC23830.1"/>
    <property type="molecule type" value="Genomic_DNA"/>
</dbReference>
<dbReference type="STRING" id="984262.SGRA_1095"/>
<evidence type="ECO:0008006" key="3">
    <source>
        <dbReference type="Google" id="ProtNLM"/>
    </source>
</evidence>
<protein>
    <recommendedName>
        <fullName evidence="3">ABC transporter ATPase</fullName>
    </recommendedName>
</protein>
<keyword evidence="2" id="KW-1185">Reference proteome</keyword>
<proteinExistence type="predicted"/>
<dbReference type="Proteomes" id="UP000007519">
    <property type="component" value="Chromosome"/>
</dbReference>
<dbReference type="AlphaFoldDB" id="H6L3U8"/>
<organism evidence="1 2">
    <name type="scientific">Saprospira grandis (strain Lewin)</name>
    <dbReference type="NCBI Taxonomy" id="984262"/>
    <lineage>
        <taxon>Bacteria</taxon>
        <taxon>Pseudomonadati</taxon>
        <taxon>Bacteroidota</taxon>
        <taxon>Saprospiria</taxon>
        <taxon>Saprospirales</taxon>
        <taxon>Saprospiraceae</taxon>
        <taxon>Saprospira</taxon>
    </lineage>
</organism>
<dbReference type="eggNOG" id="ENOG502ZBQZ">
    <property type="taxonomic scope" value="Bacteria"/>
</dbReference>
<dbReference type="KEGG" id="sgn:SGRA_1095"/>
<accession>H6L3U8</accession>
<dbReference type="OrthoDB" id="978691at2"/>
<reference evidence="1 2" key="1">
    <citation type="journal article" date="2012" name="Stand. Genomic Sci.">
        <title>Complete genome sequencing and analysis of Saprospira grandis str. Lewin, a predatory marine bacterium.</title>
        <authorList>
            <person name="Saw J.H."/>
            <person name="Yuryev A."/>
            <person name="Kanbe M."/>
            <person name="Hou S."/>
            <person name="Young A.G."/>
            <person name="Aizawa S."/>
            <person name="Alam M."/>
        </authorList>
    </citation>
    <scope>NUCLEOTIDE SEQUENCE [LARGE SCALE GENOMIC DNA]</scope>
    <source>
        <strain evidence="1 2">Lewin</strain>
    </source>
</reference>